<gene>
    <name evidence="3" type="ORF">RCL2_002388000</name>
    <name evidence="2" type="ORF">RclHR1_15260005</name>
</gene>
<reference evidence="2 4" key="1">
    <citation type="submission" date="2017-11" db="EMBL/GenBank/DDBJ databases">
        <title>The genome of Rhizophagus clarus HR1 reveals common genetic basis of auxotrophy among arbuscular mycorrhizal fungi.</title>
        <authorList>
            <person name="Kobayashi Y."/>
        </authorList>
    </citation>
    <scope>NUCLEOTIDE SEQUENCE [LARGE SCALE GENOMIC DNA]</scope>
    <source>
        <strain evidence="2 4">HR1</strain>
    </source>
</reference>
<keyword evidence="4" id="KW-1185">Reference proteome</keyword>
<name>A0A2Z6QGH3_9GLOM</name>
<comment type="caution">
    <text evidence="2">The sequence shown here is derived from an EMBL/GenBank/DDBJ whole genome shotgun (WGS) entry which is preliminary data.</text>
</comment>
<dbReference type="EMBL" id="BEXD01000587">
    <property type="protein sequence ID" value="GBB88695.1"/>
    <property type="molecule type" value="Genomic_DNA"/>
</dbReference>
<evidence type="ECO:0000313" key="2">
    <source>
        <dbReference type="EMBL" id="GBB88695.1"/>
    </source>
</evidence>
<dbReference type="STRING" id="94130.A0A2Z6QGH3"/>
<dbReference type="AlphaFoldDB" id="A0A2Z6QGH3"/>
<dbReference type="EMBL" id="BLAL01000257">
    <property type="protein sequence ID" value="GES97295.1"/>
    <property type="molecule type" value="Genomic_DNA"/>
</dbReference>
<organism evidence="2 4">
    <name type="scientific">Rhizophagus clarus</name>
    <dbReference type="NCBI Taxonomy" id="94130"/>
    <lineage>
        <taxon>Eukaryota</taxon>
        <taxon>Fungi</taxon>
        <taxon>Fungi incertae sedis</taxon>
        <taxon>Mucoromycota</taxon>
        <taxon>Glomeromycotina</taxon>
        <taxon>Glomeromycetes</taxon>
        <taxon>Glomerales</taxon>
        <taxon>Glomeraceae</taxon>
        <taxon>Rhizophagus</taxon>
    </lineage>
</organism>
<reference evidence="3" key="2">
    <citation type="submission" date="2019-10" db="EMBL/GenBank/DDBJ databases">
        <title>Conservation and host-specific expression of non-tandemly repeated heterogenous ribosome RNA gene in arbuscular mycorrhizal fungi.</title>
        <authorList>
            <person name="Maeda T."/>
            <person name="Kobayashi Y."/>
            <person name="Nakagawa T."/>
            <person name="Ezawa T."/>
            <person name="Yamaguchi K."/>
            <person name="Bino T."/>
            <person name="Nishimoto Y."/>
            <person name="Shigenobu S."/>
            <person name="Kawaguchi M."/>
        </authorList>
    </citation>
    <scope>NUCLEOTIDE SEQUENCE</scope>
    <source>
        <strain evidence="3">HR1</strain>
    </source>
</reference>
<dbReference type="Proteomes" id="UP000247702">
    <property type="component" value="Unassembled WGS sequence"/>
</dbReference>
<accession>A0A2Z6QGH3</accession>
<dbReference type="OrthoDB" id="2337663at2759"/>
<sequence length="471" mass="55105">MVSSEENPVILSANDEESYEFVDSTEITHEELDKKSSDVEKLQVEISSLFEKLKQKSSNLYSMTEEFNKLKDQCEKLQNENKKLREDNEKLSREKQDFAKAKNLYDTKIKDSELKLQAQETNDQAGEIITSLQNQLSSKETDIRDLKQRNIKLRDEASRYQSALGDVMNVRFDNNDQNNPVHLKQDILNLQRTLENYVTNLKVNIDINVKEVNVLIRQYGCQREMNPENLDKPFIKAVLQRKVLQQIFDFLKNYKKYKTGNYSLESEIDLKTTELSNMIKKFSETRVGNDEVSKVTAIKIRQQVYQLLGNRGFSDIISSQGTHIHNFIYHSSKNLNEIMSQYRQINDVGRKNEVEKLAQTLIRDVLRIFWFRLMVQEPIPEIKWFESNDKINPDLMTGRWEDDGFDEICVDICYFPLVGRDLDSDYKVITPSKVLSRTIQIQHNSNGEDIKQNKSDGNTSYIITRFFNKLL</sequence>
<evidence type="ECO:0000256" key="1">
    <source>
        <dbReference type="SAM" id="Coils"/>
    </source>
</evidence>
<protein>
    <submittedName>
        <fullName evidence="2">Uncharacterized protein</fullName>
    </submittedName>
</protein>
<feature type="coiled-coil region" evidence="1">
    <location>
        <begin position="32"/>
        <end position="104"/>
    </location>
</feature>
<proteinExistence type="predicted"/>
<keyword evidence="1" id="KW-0175">Coiled coil</keyword>
<evidence type="ECO:0000313" key="4">
    <source>
        <dbReference type="Proteomes" id="UP000247702"/>
    </source>
</evidence>
<dbReference type="Proteomes" id="UP000615446">
    <property type="component" value="Unassembled WGS sequence"/>
</dbReference>
<evidence type="ECO:0000313" key="3">
    <source>
        <dbReference type="EMBL" id="GES97295.1"/>
    </source>
</evidence>
<feature type="coiled-coil region" evidence="1">
    <location>
        <begin position="129"/>
        <end position="163"/>
    </location>
</feature>